<feature type="compositionally biased region" description="Polar residues" evidence="1">
    <location>
        <begin position="355"/>
        <end position="365"/>
    </location>
</feature>
<comment type="caution">
    <text evidence="3">The sequence shown here is derived from an EMBL/GenBank/DDBJ whole genome shotgun (WGS) entry which is preliminary data.</text>
</comment>
<feature type="non-terminal residue" evidence="3">
    <location>
        <position position="379"/>
    </location>
</feature>
<proteinExistence type="predicted"/>
<evidence type="ECO:0000256" key="1">
    <source>
        <dbReference type="SAM" id="MobiDB-lite"/>
    </source>
</evidence>
<name>A0A6N2AGC9_SOLCI</name>
<feature type="region of interest" description="Disordered" evidence="1">
    <location>
        <begin position="339"/>
        <end position="365"/>
    </location>
</feature>
<accession>A0A6N2AGC9</accession>
<organism evidence="3">
    <name type="scientific">Solanum chilense</name>
    <name type="common">Tomato</name>
    <name type="synonym">Lycopersicon chilense</name>
    <dbReference type="NCBI Taxonomy" id="4083"/>
    <lineage>
        <taxon>Eukaryota</taxon>
        <taxon>Viridiplantae</taxon>
        <taxon>Streptophyta</taxon>
        <taxon>Embryophyta</taxon>
        <taxon>Tracheophyta</taxon>
        <taxon>Spermatophyta</taxon>
        <taxon>Magnoliopsida</taxon>
        <taxon>eudicotyledons</taxon>
        <taxon>Gunneridae</taxon>
        <taxon>Pentapetalae</taxon>
        <taxon>asterids</taxon>
        <taxon>lamiids</taxon>
        <taxon>Solanales</taxon>
        <taxon>Solanaceae</taxon>
        <taxon>Solanoideae</taxon>
        <taxon>Solaneae</taxon>
        <taxon>Solanum</taxon>
        <taxon>Solanum subgen. Lycopersicon</taxon>
    </lineage>
</organism>
<reference evidence="3" key="1">
    <citation type="submission" date="2019-05" db="EMBL/GenBank/DDBJ databases">
        <title>The de novo reference genome and transcriptome assemblies of the wild tomato species Solanum chilense.</title>
        <authorList>
            <person name="Stam R."/>
            <person name="Nosenko T."/>
            <person name="Hoerger A.C."/>
            <person name="Stephan W."/>
            <person name="Seidel M.A."/>
            <person name="Kuhn J.M.M."/>
            <person name="Haberer G."/>
            <person name="Tellier A."/>
        </authorList>
    </citation>
    <scope>NUCLEOTIDE SEQUENCE</scope>
    <source>
        <tissue evidence="3">Mature leaves</tissue>
    </source>
</reference>
<gene>
    <name evidence="3" type="ORF">EJD97_009005</name>
</gene>
<protein>
    <recommendedName>
        <fullName evidence="2">Retrotransposon Copia-like N-terminal domain-containing protein</fullName>
    </recommendedName>
</protein>
<dbReference type="Pfam" id="PF14244">
    <property type="entry name" value="Retrotran_gag_3"/>
    <property type="match status" value="1"/>
</dbReference>
<dbReference type="InterPro" id="IPR029472">
    <property type="entry name" value="Copia-like_N"/>
</dbReference>
<evidence type="ECO:0000313" key="3">
    <source>
        <dbReference type="EMBL" id="TMW81547.1"/>
    </source>
</evidence>
<feature type="compositionally biased region" description="Basic and acidic residues" evidence="1">
    <location>
        <begin position="341"/>
        <end position="353"/>
    </location>
</feature>
<sequence>MEHNIDQEPAPQIPVQNLAANQIPVQNLAASTTNDAFYMHPSESTGPAIIPLVFNGTGYRSWKRGILRALSVKNKTGFINLKIARPSPDSDAFAQWERCDDMVTSWLLNSLSKDLADSLQYVNNVKELWDELGNRYDKDNGAKLYQFQREINEFTQDNLDVTGYYTKMRKLWEAFSTLDINSQCTCLCTCGGKLKMHKAELDRRLIQYLMGLNEVYTIIRGSILMMNPLPTMAQAFYILVQEERHREVKPHGKLNFDSTSLHVNAAASSSTNFRTNYASSSSKGNGGNKPANRSNIFCEYCKKGEHTKDKCYKLHGFPSDFKFTKGKNSSGTSAVAYGSHDNYKGKGPEEHIKTQGGNNTGNSSREIANNIAGGAVNIA</sequence>
<feature type="domain" description="Retrotransposon Copia-like N-terminal" evidence="2">
    <location>
        <begin position="40"/>
        <end position="86"/>
    </location>
</feature>
<evidence type="ECO:0000259" key="2">
    <source>
        <dbReference type="Pfam" id="PF14244"/>
    </source>
</evidence>
<dbReference type="AlphaFoldDB" id="A0A6N2AGC9"/>
<dbReference type="PANTHER" id="PTHR37610:SF40">
    <property type="entry name" value="OS01G0909600 PROTEIN"/>
    <property type="match status" value="1"/>
</dbReference>
<dbReference type="EMBL" id="RXGB01023733">
    <property type="protein sequence ID" value="TMW81547.1"/>
    <property type="molecule type" value="Genomic_DNA"/>
</dbReference>
<dbReference type="PANTHER" id="PTHR37610">
    <property type="entry name" value="CCHC-TYPE DOMAIN-CONTAINING PROTEIN"/>
    <property type="match status" value="1"/>
</dbReference>